<evidence type="ECO:0000256" key="7">
    <source>
        <dbReference type="SAM" id="Phobius"/>
    </source>
</evidence>
<dbReference type="Ensembl" id="ENSSFOT00015023578.2">
    <property type="protein sequence ID" value="ENSSFOP00015023322.2"/>
    <property type="gene ID" value="ENSSFOG00015015001.2"/>
</dbReference>
<feature type="transmembrane region" description="Helical" evidence="7">
    <location>
        <begin position="432"/>
        <end position="453"/>
    </location>
</feature>
<dbReference type="PANTHER" id="PTHR12011">
    <property type="entry name" value="ADHESION G-PROTEIN COUPLED RECEPTOR"/>
    <property type="match status" value="1"/>
</dbReference>
<feature type="transmembrane region" description="Helical" evidence="7">
    <location>
        <begin position="550"/>
        <end position="573"/>
    </location>
</feature>
<dbReference type="InterPro" id="IPR000203">
    <property type="entry name" value="GPS"/>
</dbReference>
<dbReference type="Gene3D" id="2.60.220.50">
    <property type="match status" value="1"/>
</dbReference>
<dbReference type="Proteomes" id="UP000694397">
    <property type="component" value="Chromosome 1"/>
</dbReference>
<dbReference type="InterPro" id="IPR017981">
    <property type="entry name" value="GPCR_2-like_7TM"/>
</dbReference>
<evidence type="ECO:0000313" key="12">
    <source>
        <dbReference type="Proteomes" id="UP000694397"/>
    </source>
</evidence>
<dbReference type="SMART" id="SM00303">
    <property type="entry name" value="GPS"/>
    <property type="match status" value="1"/>
</dbReference>
<accession>A0A8C9S2R5</accession>
<feature type="transmembrane region" description="Helical" evidence="7">
    <location>
        <begin position="593"/>
        <end position="614"/>
    </location>
</feature>
<evidence type="ECO:0000256" key="8">
    <source>
        <dbReference type="SAM" id="SignalP"/>
    </source>
</evidence>
<dbReference type="GO" id="GO:0007189">
    <property type="term" value="P:adenylate cyclase-activating G protein-coupled receptor signaling pathway"/>
    <property type="evidence" value="ECO:0007669"/>
    <property type="project" value="TreeGrafter"/>
</dbReference>
<feature type="transmembrane region" description="Helical" evidence="7">
    <location>
        <begin position="390"/>
        <end position="412"/>
    </location>
</feature>
<proteinExistence type="predicted"/>
<protein>
    <submittedName>
        <fullName evidence="11">Adhesion G protein-coupled receptor G1</fullName>
    </submittedName>
</protein>
<dbReference type="Pfam" id="PF01825">
    <property type="entry name" value="GPS"/>
    <property type="match status" value="1"/>
</dbReference>
<evidence type="ECO:0000259" key="10">
    <source>
        <dbReference type="PROSITE" id="PS50261"/>
    </source>
</evidence>
<dbReference type="GO" id="GO:0004930">
    <property type="term" value="F:G protein-coupled receptor activity"/>
    <property type="evidence" value="ECO:0007669"/>
    <property type="project" value="InterPro"/>
</dbReference>
<dbReference type="GeneID" id="108937945"/>
<dbReference type="AlphaFoldDB" id="A0A8C9S2R5"/>
<dbReference type="OrthoDB" id="8951579at2759"/>
<dbReference type="GO" id="GO:0005886">
    <property type="term" value="C:plasma membrane"/>
    <property type="evidence" value="ECO:0007669"/>
    <property type="project" value="TreeGrafter"/>
</dbReference>
<feature type="transmembrane region" description="Helical" evidence="7">
    <location>
        <begin position="500"/>
        <end position="518"/>
    </location>
</feature>
<feature type="compositionally biased region" description="Polar residues" evidence="6">
    <location>
        <begin position="649"/>
        <end position="662"/>
    </location>
</feature>
<feature type="transmembrane region" description="Helical" evidence="7">
    <location>
        <begin position="620"/>
        <end position="639"/>
    </location>
</feature>
<evidence type="ECO:0000259" key="9">
    <source>
        <dbReference type="PROSITE" id="PS50221"/>
    </source>
</evidence>
<keyword evidence="8" id="KW-0732">Signal</keyword>
<feature type="domain" description="GAIN-B" evidence="9">
    <location>
        <begin position="229"/>
        <end position="383"/>
    </location>
</feature>
<keyword evidence="5" id="KW-1015">Disulfide bond</keyword>
<feature type="region of interest" description="Disordered" evidence="6">
    <location>
        <begin position="648"/>
        <end position="670"/>
    </location>
</feature>
<reference evidence="11" key="2">
    <citation type="submission" date="2025-08" db="UniProtKB">
        <authorList>
            <consortium name="Ensembl"/>
        </authorList>
    </citation>
    <scope>IDENTIFICATION</scope>
</reference>
<feature type="chain" id="PRO_5034607422" evidence="8">
    <location>
        <begin position="40"/>
        <end position="670"/>
    </location>
</feature>
<dbReference type="RefSeq" id="XP_018613700.1">
    <property type="nucleotide sequence ID" value="XM_018758184.1"/>
</dbReference>
<reference evidence="11" key="3">
    <citation type="submission" date="2025-09" db="UniProtKB">
        <authorList>
            <consortium name="Ensembl"/>
        </authorList>
    </citation>
    <scope>IDENTIFICATION</scope>
</reference>
<evidence type="ECO:0000256" key="1">
    <source>
        <dbReference type="ARBA" id="ARBA00004141"/>
    </source>
</evidence>
<name>A0A8C9S2R5_SCLFO</name>
<dbReference type="KEGG" id="sfm:108937945"/>
<dbReference type="InterPro" id="IPR057244">
    <property type="entry name" value="GAIN_B"/>
</dbReference>
<evidence type="ECO:0000256" key="6">
    <source>
        <dbReference type="SAM" id="MobiDB-lite"/>
    </source>
</evidence>
<feature type="transmembrane region" description="Helical" evidence="7">
    <location>
        <begin position="459"/>
        <end position="488"/>
    </location>
</feature>
<keyword evidence="2 7" id="KW-0812">Transmembrane</keyword>
<feature type="signal peptide" evidence="8">
    <location>
        <begin position="1"/>
        <end position="39"/>
    </location>
</feature>
<keyword evidence="3 7" id="KW-1133">Transmembrane helix</keyword>
<keyword evidence="12" id="KW-1185">Reference proteome</keyword>
<dbReference type="PROSITE" id="PS50261">
    <property type="entry name" value="G_PROTEIN_RECEP_F2_4"/>
    <property type="match status" value="1"/>
</dbReference>
<keyword evidence="4 7" id="KW-0472">Membrane</keyword>
<dbReference type="RefSeq" id="XP_018613701.1">
    <property type="nucleotide sequence ID" value="XM_018758185.1"/>
</dbReference>
<dbReference type="Pfam" id="PF00002">
    <property type="entry name" value="7tm_2"/>
    <property type="match status" value="1"/>
</dbReference>
<dbReference type="PANTHER" id="PTHR12011:SF435">
    <property type="entry name" value="ADHESION G PROTEIN-COUPLED RECEPTOR G1-RELATED"/>
    <property type="match status" value="1"/>
</dbReference>
<evidence type="ECO:0000256" key="5">
    <source>
        <dbReference type="ARBA" id="ARBA00023157"/>
    </source>
</evidence>
<gene>
    <name evidence="11" type="primary">LOC108937945</name>
</gene>
<evidence type="ECO:0000256" key="3">
    <source>
        <dbReference type="ARBA" id="ARBA00022989"/>
    </source>
</evidence>
<evidence type="ECO:0000256" key="4">
    <source>
        <dbReference type="ARBA" id="ARBA00023136"/>
    </source>
</evidence>
<sequence length="670" mass="75059">MSLQGESKRQEVKGQKMGTPTSWLWNLAILLMLFWPAEGEHSLTFRMCGTWRHDNGNVSVLVNVMEGCDRMTVQANGSTLSIWGRFTSHCKKSLITQLPCTTIKPESTFCLHWDPLLDLLELDICGTVLPLCPMGNIREMCCTLSPSDNLGINVNFGILNGSINGDVIQERLQESYKFVGDIDDCVRNFCNNAGSSLDRFQMIEELVMRSALSGKVNHNCIQSFVLDIQEEFQGKKISFNLQKNTLSSVTAPQPPMVYLPPSLLPQGNNSAKVVCTFFSNVTDLQKGVKGDLQGTLIGSQVVGITVENEVVTDLSEPVRIHFYHPNMTAIAWRRCVYWDTRKDPKVQWRGDGCSATTTSINETVCSCNHLTYFALLLEVERRDIVRHLEALTWITGLCCALSAVSCVLLIALITKQRRKKSSHQPTSDHRGLAVSVLLLCLLFAFSGIVANVAPEGTCTAYGAAVHCALLCSACWMTVEILHTFWLVYMVLRPFLRQWTQMLLGFGPPILVVSILSLTKDVYGKRELLPSANTDTPYRTCWVKLTDDGHLAMNITLCFFAFVFCSGAVMLILVLRQVRDRPEWKKNRVTFFSIWGLSLLFGFTWGLAFLNFGVLTNAMDFLFTIVNSLQGFFLLVRFVVLDWIRKQGTKSDTCSSSSGQQMLTAPERSYR</sequence>
<dbReference type="InterPro" id="IPR000832">
    <property type="entry name" value="GPCR_2_secretin-like"/>
</dbReference>
<reference evidence="11 12" key="1">
    <citation type="submission" date="2019-04" db="EMBL/GenBank/DDBJ databases">
        <authorList>
            <consortium name="Wellcome Sanger Institute Data Sharing"/>
        </authorList>
    </citation>
    <scope>NUCLEOTIDE SEQUENCE [LARGE SCALE GENOMIC DNA]</scope>
</reference>
<dbReference type="PROSITE" id="PS50221">
    <property type="entry name" value="GAIN_B"/>
    <property type="match status" value="1"/>
</dbReference>
<dbReference type="GO" id="GO:0007166">
    <property type="term" value="P:cell surface receptor signaling pathway"/>
    <property type="evidence" value="ECO:0007669"/>
    <property type="project" value="InterPro"/>
</dbReference>
<dbReference type="InterPro" id="IPR046338">
    <property type="entry name" value="GAIN_dom_sf"/>
</dbReference>
<comment type="subcellular location">
    <subcellularLocation>
        <location evidence="1">Membrane</location>
        <topology evidence="1">Multi-pass membrane protein</topology>
    </subcellularLocation>
</comment>
<dbReference type="Gene3D" id="1.20.1070.10">
    <property type="entry name" value="Rhodopsin 7-helix transmembrane proteins"/>
    <property type="match status" value="1"/>
</dbReference>
<dbReference type="GeneTree" id="ENSGT00940000154285"/>
<evidence type="ECO:0000313" key="11">
    <source>
        <dbReference type="Ensembl" id="ENSSFOP00015023322.2"/>
    </source>
</evidence>
<evidence type="ECO:0000256" key="2">
    <source>
        <dbReference type="ARBA" id="ARBA00022692"/>
    </source>
</evidence>
<feature type="domain" description="G-protein coupled receptors family 2 profile 2" evidence="10">
    <location>
        <begin position="391"/>
        <end position="641"/>
    </location>
</feature>
<organism evidence="11 12">
    <name type="scientific">Scleropages formosus</name>
    <name type="common">Asian bonytongue</name>
    <name type="synonym">Osteoglossum formosum</name>
    <dbReference type="NCBI Taxonomy" id="113540"/>
    <lineage>
        <taxon>Eukaryota</taxon>
        <taxon>Metazoa</taxon>
        <taxon>Chordata</taxon>
        <taxon>Craniata</taxon>
        <taxon>Vertebrata</taxon>
        <taxon>Euteleostomi</taxon>
        <taxon>Actinopterygii</taxon>
        <taxon>Neopterygii</taxon>
        <taxon>Teleostei</taxon>
        <taxon>Osteoglossocephala</taxon>
        <taxon>Osteoglossomorpha</taxon>
        <taxon>Osteoglossiformes</taxon>
        <taxon>Osteoglossidae</taxon>
        <taxon>Scleropages</taxon>
    </lineage>
</organism>